<keyword evidence="5" id="KW-1185">Reference proteome</keyword>
<evidence type="ECO:0000313" key="4">
    <source>
        <dbReference type="EMBL" id="WND03011.1"/>
    </source>
</evidence>
<feature type="domain" description="3-hydroxyacyl-CoA dehydrogenase C-terminal" evidence="2">
    <location>
        <begin position="187"/>
        <end position="284"/>
    </location>
</feature>
<dbReference type="InterPro" id="IPR006176">
    <property type="entry name" value="3-OHacyl-CoA_DH_NAD-bd"/>
</dbReference>
<evidence type="ECO:0000259" key="2">
    <source>
        <dbReference type="Pfam" id="PF00725"/>
    </source>
</evidence>
<dbReference type="GO" id="GO:0006631">
    <property type="term" value="P:fatty acid metabolic process"/>
    <property type="evidence" value="ECO:0007669"/>
    <property type="project" value="InterPro"/>
</dbReference>
<dbReference type="SUPFAM" id="SSF51735">
    <property type="entry name" value="NAD(P)-binding Rossmann-fold domains"/>
    <property type="match status" value="1"/>
</dbReference>
<evidence type="ECO:0000259" key="3">
    <source>
        <dbReference type="Pfam" id="PF02737"/>
    </source>
</evidence>
<feature type="domain" description="3-hydroxyacyl-CoA dehydrogenase NAD binding" evidence="3">
    <location>
        <begin position="7"/>
        <end position="181"/>
    </location>
</feature>
<dbReference type="KEGG" id="tmk:QGN29_01360"/>
<dbReference type="InterPro" id="IPR036291">
    <property type="entry name" value="NAD(P)-bd_dom_sf"/>
</dbReference>
<dbReference type="Gene3D" id="3.40.50.720">
    <property type="entry name" value="NAD(P)-binding Rossmann-like Domain"/>
    <property type="match status" value="1"/>
</dbReference>
<dbReference type="GO" id="GO:0070403">
    <property type="term" value="F:NAD+ binding"/>
    <property type="evidence" value="ECO:0007669"/>
    <property type="project" value="InterPro"/>
</dbReference>
<dbReference type="Gene3D" id="1.10.1040.10">
    <property type="entry name" value="N-(1-d-carboxylethyl)-l-norvaline Dehydrogenase, domain 2"/>
    <property type="match status" value="2"/>
</dbReference>
<name>A0AA52EJ68_9PROT</name>
<dbReference type="EMBL" id="CP123872">
    <property type="protein sequence ID" value="WND03011.1"/>
    <property type="molecule type" value="Genomic_DNA"/>
</dbReference>
<dbReference type="AlphaFoldDB" id="A0AA52EJ68"/>
<dbReference type="PROSITE" id="PS51257">
    <property type="entry name" value="PROKAR_LIPOPROTEIN"/>
    <property type="match status" value="1"/>
</dbReference>
<dbReference type="GO" id="GO:0016616">
    <property type="term" value="F:oxidoreductase activity, acting on the CH-OH group of donors, NAD or NADP as acceptor"/>
    <property type="evidence" value="ECO:0007669"/>
    <property type="project" value="InterPro"/>
</dbReference>
<dbReference type="InterPro" id="IPR013328">
    <property type="entry name" value="6PGD_dom2"/>
</dbReference>
<accession>A0AA52EJ68</accession>
<feature type="domain" description="3-hydroxyacyl-CoA dehydrogenase C-terminal" evidence="2">
    <location>
        <begin position="310"/>
        <end position="399"/>
    </location>
</feature>
<dbReference type="RefSeq" id="WP_310798857.1">
    <property type="nucleotide sequence ID" value="NZ_CP123872.1"/>
</dbReference>
<dbReference type="Proteomes" id="UP001268683">
    <property type="component" value="Chromosome"/>
</dbReference>
<dbReference type="InterPro" id="IPR006108">
    <property type="entry name" value="3HC_DH_C"/>
</dbReference>
<protein>
    <submittedName>
        <fullName evidence="4">3-hydroxyacyl-CoA dehydrogenase NAD-binding domain-containing protein</fullName>
    </submittedName>
</protein>
<gene>
    <name evidence="4" type="ORF">QGN29_01360</name>
</gene>
<organism evidence="4 5">
    <name type="scientific">Temperatibacter marinus</name>
    <dbReference type="NCBI Taxonomy" id="1456591"/>
    <lineage>
        <taxon>Bacteria</taxon>
        <taxon>Pseudomonadati</taxon>
        <taxon>Pseudomonadota</taxon>
        <taxon>Alphaproteobacteria</taxon>
        <taxon>Kordiimonadales</taxon>
        <taxon>Temperatibacteraceae</taxon>
        <taxon>Temperatibacter</taxon>
    </lineage>
</organism>
<dbReference type="Pfam" id="PF00725">
    <property type="entry name" value="3HCDH"/>
    <property type="match status" value="2"/>
</dbReference>
<evidence type="ECO:0000313" key="5">
    <source>
        <dbReference type="Proteomes" id="UP001268683"/>
    </source>
</evidence>
<reference evidence="4" key="1">
    <citation type="submission" date="2023-04" db="EMBL/GenBank/DDBJ databases">
        <title>Complete genome sequence of Temperatibacter marinus.</title>
        <authorList>
            <person name="Rong J.-C."/>
            <person name="Yi M.-L."/>
            <person name="Zhao Q."/>
        </authorList>
    </citation>
    <scope>NUCLEOTIDE SEQUENCE</scope>
    <source>
        <strain evidence="4">NBRC 110045</strain>
    </source>
</reference>
<dbReference type="SUPFAM" id="SSF48179">
    <property type="entry name" value="6-phosphogluconate dehydrogenase C-terminal domain-like"/>
    <property type="match status" value="2"/>
</dbReference>
<dbReference type="PANTHER" id="PTHR48075">
    <property type="entry name" value="3-HYDROXYACYL-COA DEHYDROGENASE FAMILY PROTEIN"/>
    <property type="match status" value="1"/>
</dbReference>
<proteinExistence type="predicted"/>
<dbReference type="InterPro" id="IPR008927">
    <property type="entry name" value="6-PGluconate_DH-like_C_sf"/>
</dbReference>
<keyword evidence="1" id="KW-0560">Oxidoreductase</keyword>
<sequence length="405" mass="43704">MPMSGKHIAFIGGGTMGCYNALLAALGGHQAVIQDVSDETLESIPNIVQTIATELVQAGLLPSNKIPDALTKITCEKDLEKALRGAWLVSESIPEILGIKQNLFKELESIADPQAILTTNTSALLPSHIGSSLKTGHRFAALHSHLGATLFDIVKGPDTDDKIITQLEDYVNSIGCHSITLTKENKGYLFNAMIGPILTTAMVMVIDGVASIEEVDKAWMDRTKSTMGPFGMMDLFGLRLIYDGWFHRPEDELSDLKTKVLSFLAPLVGIGRLGMKTGHGFYTYPNPKYSDKTFNAVTKTNEAANYALTSALSQSAVLLAANKIAPYSEIDRAWCIATRHPQGPFAILDEIGLDKTLILFAATGPMAGPENVEKITGFIMEFIAQNKLGKSSGSGFYSYAAGENE</sequence>
<dbReference type="Pfam" id="PF02737">
    <property type="entry name" value="3HCDH_N"/>
    <property type="match status" value="1"/>
</dbReference>
<evidence type="ECO:0000256" key="1">
    <source>
        <dbReference type="ARBA" id="ARBA00023002"/>
    </source>
</evidence>
<dbReference type="PANTHER" id="PTHR48075:SF5">
    <property type="entry name" value="3-HYDROXYBUTYRYL-COA DEHYDROGENASE"/>
    <property type="match status" value="1"/>
</dbReference>